<gene>
    <name evidence="1" type="ORF">METZ01_LOCUS441285</name>
</gene>
<reference evidence="1" key="1">
    <citation type="submission" date="2018-05" db="EMBL/GenBank/DDBJ databases">
        <authorList>
            <person name="Lanie J.A."/>
            <person name="Ng W.-L."/>
            <person name="Kazmierczak K.M."/>
            <person name="Andrzejewski T.M."/>
            <person name="Davidsen T.M."/>
            <person name="Wayne K.J."/>
            <person name="Tettelin H."/>
            <person name="Glass J.I."/>
            <person name="Rusch D."/>
            <person name="Podicherti R."/>
            <person name="Tsui H.-C.T."/>
            <person name="Winkler M.E."/>
        </authorList>
    </citation>
    <scope>NUCLEOTIDE SEQUENCE</scope>
</reference>
<feature type="non-terminal residue" evidence="1">
    <location>
        <position position="79"/>
    </location>
</feature>
<proteinExistence type="predicted"/>
<organism evidence="1">
    <name type="scientific">marine metagenome</name>
    <dbReference type="NCBI Taxonomy" id="408172"/>
    <lineage>
        <taxon>unclassified sequences</taxon>
        <taxon>metagenomes</taxon>
        <taxon>ecological metagenomes</taxon>
    </lineage>
</organism>
<name>A0A382YZ58_9ZZZZ</name>
<evidence type="ECO:0000313" key="1">
    <source>
        <dbReference type="EMBL" id="SVD88431.1"/>
    </source>
</evidence>
<accession>A0A382YZ58</accession>
<dbReference type="EMBL" id="UINC01179644">
    <property type="protein sequence ID" value="SVD88431.1"/>
    <property type="molecule type" value="Genomic_DNA"/>
</dbReference>
<dbReference type="AlphaFoldDB" id="A0A382YZ58"/>
<sequence length="79" mass="8824">MQNLTTRKNKSLSNGVVLPILLVLVFIGWSSNAEGDSPPISTDRILQTNSPDILQPGYHQLETGFYSYETDKENNIKSK</sequence>
<protein>
    <submittedName>
        <fullName evidence="1">Uncharacterized protein</fullName>
    </submittedName>
</protein>